<feature type="transmembrane region" description="Helical" evidence="1">
    <location>
        <begin position="183"/>
        <end position="203"/>
    </location>
</feature>
<gene>
    <name evidence="2" type="ORF">GCM10007924_31460</name>
</gene>
<accession>A0ABQ5U710</accession>
<sequence length="439" mass="48056">MLAYTALVSVAFSVLALFVRPGMGLGLVVAATLVWPEYLRISMGVAEMSAPRLVALTLFIRYFINGRALSTRFLPVDYLVLASWFWGIFAAAMAGGEPTPLRMVGAGLDTVLIYFVARWSIGNAQDLKAMTLPLLLTAFFMCAMGVLESTTYYSPYQALEQFRSWEGIGQTYEFRLGFLRAKASTSVSIFFGMAMMLVAAMLWSVRDVVRSRFLALAGVAASFVAAFTSLSSGPWIGCATLIFFNSFYKRTSLIKPALWALACFALLIEIASDRHFYHMINYLGLSGGTAWYRTRLLEVMLNHLNEYWLFGMGGKSTDHWIAEIGGQASLDIVNHFLVLAFFSGLMAMFLYLAAQVFAIRLAVKAFRSTSHTKSRKLIFGFAAGLVALNVTSLSVGLFGPPLILSNILLGASVTVFAIFVKAGQHETATTKAATRPQSG</sequence>
<evidence type="ECO:0000313" key="2">
    <source>
        <dbReference type="EMBL" id="GLQ07924.1"/>
    </source>
</evidence>
<organism evidence="2 3">
    <name type="scientific">Sneathiella chinensis</name>
    <dbReference type="NCBI Taxonomy" id="349750"/>
    <lineage>
        <taxon>Bacteria</taxon>
        <taxon>Pseudomonadati</taxon>
        <taxon>Pseudomonadota</taxon>
        <taxon>Alphaproteobacteria</taxon>
        <taxon>Sneathiellales</taxon>
        <taxon>Sneathiellaceae</taxon>
        <taxon>Sneathiella</taxon>
    </lineage>
</organism>
<feature type="transmembrane region" description="Helical" evidence="1">
    <location>
        <begin position="129"/>
        <end position="147"/>
    </location>
</feature>
<keyword evidence="1" id="KW-0472">Membrane</keyword>
<protein>
    <recommendedName>
        <fullName evidence="4">O-antigen ligase domain-containing protein</fullName>
    </recommendedName>
</protein>
<keyword evidence="1" id="KW-0812">Transmembrane</keyword>
<dbReference type="RefSeq" id="WP_169561950.1">
    <property type="nucleotide sequence ID" value="NZ_BSNF01000010.1"/>
</dbReference>
<comment type="caution">
    <text evidence="2">The sequence shown here is derived from an EMBL/GenBank/DDBJ whole genome shotgun (WGS) entry which is preliminary data.</text>
</comment>
<evidence type="ECO:0000256" key="1">
    <source>
        <dbReference type="SAM" id="Phobius"/>
    </source>
</evidence>
<feature type="transmembrane region" description="Helical" evidence="1">
    <location>
        <begin position="40"/>
        <end position="64"/>
    </location>
</feature>
<feature type="transmembrane region" description="Helical" evidence="1">
    <location>
        <begin position="403"/>
        <end position="422"/>
    </location>
</feature>
<keyword evidence="1" id="KW-1133">Transmembrane helix</keyword>
<feature type="transmembrane region" description="Helical" evidence="1">
    <location>
        <begin position="215"/>
        <end position="244"/>
    </location>
</feature>
<evidence type="ECO:0000313" key="3">
    <source>
        <dbReference type="Proteomes" id="UP001161409"/>
    </source>
</evidence>
<proteinExistence type="predicted"/>
<dbReference type="EMBL" id="BSNF01000010">
    <property type="protein sequence ID" value="GLQ07924.1"/>
    <property type="molecule type" value="Genomic_DNA"/>
</dbReference>
<feature type="transmembrane region" description="Helical" evidence="1">
    <location>
        <begin position="250"/>
        <end position="268"/>
    </location>
</feature>
<dbReference type="Proteomes" id="UP001161409">
    <property type="component" value="Unassembled WGS sequence"/>
</dbReference>
<name>A0ABQ5U710_9PROT</name>
<reference evidence="2" key="2">
    <citation type="submission" date="2023-01" db="EMBL/GenBank/DDBJ databases">
        <title>Draft genome sequence of Sneathiella chinensis strain NBRC 103408.</title>
        <authorList>
            <person name="Sun Q."/>
            <person name="Mori K."/>
        </authorList>
    </citation>
    <scope>NUCLEOTIDE SEQUENCE</scope>
    <source>
        <strain evidence="2">NBRC 103408</strain>
    </source>
</reference>
<reference evidence="2" key="1">
    <citation type="journal article" date="2014" name="Int. J. Syst. Evol. Microbiol.">
        <title>Complete genome of a new Firmicutes species belonging to the dominant human colonic microbiota ('Ruminococcus bicirculans') reveals two chromosomes and a selective capacity to utilize plant glucans.</title>
        <authorList>
            <consortium name="NISC Comparative Sequencing Program"/>
            <person name="Wegmann U."/>
            <person name="Louis P."/>
            <person name="Goesmann A."/>
            <person name="Henrissat B."/>
            <person name="Duncan S.H."/>
            <person name="Flint H.J."/>
        </authorList>
    </citation>
    <scope>NUCLEOTIDE SEQUENCE</scope>
    <source>
        <strain evidence="2">NBRC 103408</strain>
    </source>
</reference>
<keyword evidence="3" id="KW-1185">Reference proteome</keyword>
<feature type="transmembrane region" description="Helical" evidence="1">
    <location>
        <begin position="275"/>
        <end position="292"/>
    </location>
</feature>
<evidence type="ECO:0008006" key="4">
    <source>
        <dbReference type="Google" id="ProtNLM"/>
    </source>
</evidence>
<feature type="transmembrane region" description="Helical" evidence="1">
    <location>
        <begin position="76"/>
        <end position="94"/>
    </location>
</feature>
<feature type="transmembrane region" description="Helical" evidence="1">
    <location>
        <begin position="100"/>
        <end position="117"/>
    </location>
</feature>
<feature type="transmembrane region" description="Helical" evidence="1">
    <location>
        <begin position="377"/>
        <end position="397"/>
    </location>
</feature>
<feature type="transmembrane region" description="Helical" evidence="1">
    <location>
        <begin position="336"/>
        <end position="357"/>
    </location>
</feature>